<dbReference type="EMBL" id="CP162551">
    <property type="protein sequence ID" value="XDI37212.1"/>
    <property type="molecule type" value="Genomic_DNA"/>
</dbReference>
<sequence>MSVASQVKGTLYSLKGIEATLSKLALQSSDNGSEKVYHQASLKARTIISEIEKQIMFLEHEEPQYKGN</sequence>
<evidence type="ECO:0000313" key="1">
    <source>
        <dbReference type="EMBL" id="XDI37212.1"/>
    </source>
</evidence>
<dbReference type="InterPro" id="IPR012452">
    <property type="entry name" value="DUF1657"/>
</dbReference>
<protein>
    <submittedName>
        <fullName evidence="1">DUF1657 domain-containing protein</fullName>
    </submittedName>
</protein>
<dbReference type="Pfam" id="PF07870">
    <property type="entry name" value="DUF1657"/>
    <property type="match status" value="1"/>
</dbReference>
<reference evidence="1" key="1">
    <citation type="submission" date="2024-07" db="EMBL/GenBank/DDBJ databases">
        <title>Identification and characteristics of an arsenic-resistant bacterial isolate, which belongs to a novel species.</title>
        <authorList>
            <person name="Juszczyk A."/>
            <person name="Kowalczyk A."/>
            <person name="Was K."/>
            <person name="Kosowicz W."/>
            <person name="Budzyn A."/>
            <person name="Latowski D."/>
        </authorList>
    </citation>
    <scope>NUCLEOTIDE SEQUENCE</scope>
    <source>
        <strain evidence="1">As8PL</strain>
    </source>
</reference>
<dbReference type="RefSeq" id="WP_368504581.1">
    <property type="nucleotide sequence ID" value="NZ_CP162551.1"/>
</dbReference>
<name>A0AB39BUG5_9BACI</name>
<gene>
    <name evidence="1" type="ORF">AB3N04_02525</name>
</gene>
<proteinExistence type="predicted"/>
<accession>A0AB39BUG5</accession>
<organism evidence="1">
    <name type="scientific">Alkalihalophilus sp. As8PL</name>
    <dbReference type="NCBI Taxonomy" id="3237103"/>
    <lineage>
        <taxon>Bacteria</taxon>
        <taxon>Bacillati</taxon>
        <taxon>Bacillota</taxon>
        <taxon>Bacilli</taxon>
        <taxon>Bacillales</taxon>
        <taxon>Bacillaceae</taxon>
        <taxon>Alkalihalophilus</taxon>
    </lineage>
</organism>
<dbReference type="AlphaFoldDB" id="A0AB39BUG5"/>